<accession>A0A4Z0FAH9</accession>
<dbReference type="InterPro" id="IPR007434">
    <property type="entry name" value="FemAB-like"/>
</dbReference>
<dbReference type="GO" id="GO:0016740">
    <property type="term" value="F:transferase activity"/>
    <property type="evidence" value="ECO:0007669"/>
    <property type="project" value="UniProtKB-KW"/>
</dbReference>
<gene>
    <name evidence="1" type="ORF">E4680_02880</name>
</gene>
<organism evidence="1 2">
    <name type="scientific">Candidatus Macondimonas diazotrophica</name>
    <dbReference type="NCBI Taxonomy" id="2305248"/>
    <lineage>
        <taxon>Bacteria</taxon>
        <taxon>Pseudomonadati</taxon>
        <taxon>Pseudomonadota</taxon>
        <taxon>Gammaproteobacteria</taxon>
        <taxon>Chromatiales</taxon>
        <taxon>Ectothiorhodospiraceae</taxon>
        <taxon>Candidatus Macondimonas</taxon>
    </lineage>
</organism>
<dbReference type="PANTHER" id="PTHR47017:SF1">
    <property type="entry name" value="ACYL-COA"/>
    <property type="match status" value="1"/>
</dbReference>
<dbReference type="Pfam" id="PF04339">
    <property type="entry name" value="FemAB_like"/>
    <property type="match status" value="1"/>
</dbReference>
<keyword evidence="2" id="KW-1185">Reference proteome</keyword>
<dbReference type="EMBL" id="SRIO01000003">
    <property type="protein sequence ID" value="TFZ83473.1"/>
    <property type="molecule type" value="Genomic_DNA"/>
</dbReference>
<dbReference type="Gene3D" id="3.40.630.30">
    <property type="match status" value="1"/>
</dbReference>
<dbReference type="AlphaFoldDB" id="A0A4Z0FAH9"/>
<dbReference type="OrthoDB" id="9776898at2"/>
<keyword evidence="1" id="KW-0808">Transferase</keyword>
<dbReference type="PANTHER" id="PTHR47017">
    <property type="entry name" value="ACYL-COA"/>
    <property type="match status" value="1"/>
</dbReference>
<name>A0A4Z0FAH9_9GAMM</name>
<evidence type="ECO:0000313" key="2">
    <source>
        <dbReference type="Proteomes" id="UP000297890"/>
    </source>
</evidence>
<protein>
    <submittedName>
        <fullName evidence="1">GNAT family N-acetyltransferase</fullName>
    </submittedName>
</protein>
<reference evidence="1 2" key="1">
    <citation type="journal article" date="2019" name="ISME J.">
        <title>Candidatus Macondimonas diazotrophica, a novel gammaproteobacterial genus dominating crude-oil-contaminated coastal sediments.</title>
        <authorList>
            <person name="Karthikeyan S."/>
            <person name="Konstantinidis K."/>
        </authorList>
    </citation>
    <scope>NUCLEOTIDE SEQUENCE [LARGE SCALE GENOMIC DNA]</scope>
    <source>
        <strain evidence="1 2">KTK01</strain>
    </source>
</reference>
<comment type="caution">
    <text evidence="1">The sequence shown here is derived from an EMBL/GenBank/DDBJ whole genome shotgun (WGS) entry which is preliminary data.</text>
</comment>
<dbReference type="SUPFAM" id="SSF55729">
    <property type="entry name" value="Acyl-CoA N-acyltransferases (Nat)"/>
    <property type="match status" value="1"/>
</dbReference>
<evidence type="ECO:0000313" key="1">
    <source>
        <dbReference type="EMBL" id="TFZ83473.1"/>
    </source>
</evidence>
<proteinExistence type="predicted"/>
<dbReference type="Proteomes" id="UP000297890">
    <property type="component" value="Unassembled WGS sequence"/>
</dbReference>
<sequence length="440" mass="49568">MPPTDQAVAGIRQQSNPAFIGFGFLGNGDVHAWNSWNGPAFDPDRGTMKIIPGPCKSLSMSLHVRVHARLDEIDAAQWNALDASGYPFLRHEYLSALEQTGCVGNGTGWQPCHLAAYDNGQLCAALPLYQKAHSLGEFVFDFSWADAYDRLGLAYYPKLVAAIPFTPVAGPRALPTTGHPEDAHRLLVQTALASMERADLSSFHCLFPDKTQADHWSRETGLLLRKACQFRWHNQGFADFDDHLSMFSADKRKKIRRERRRVRDAGLRLETWLGGDMTPDRWQAVYPLLADTFYRHGHHPYLSQAFFERISPALGEQMLLFVAFDDQTLVGAALAFRDAHTLYGRYWGTRGNWDSLHFELCYHCGIDYCIRHGLTDYDPGTQGEHKLARGFLPSLTYSLHAIAHPALRQAIADFLTQESNWVDRYAARMDAHSPFKTNSA</sequence>
<dbReference type="InterPro" id="IPR016181">
    <property type="entry name" value="Acyl_CoA_acyltransferase"/>
</dbReference>